<evidence type="ECO:0000256" key="2">
    <source>
        <dbReference type="ARBA" id="ARBA00022737"/>
    </source>
</evidence>
<keyword evidence="2" id="KW-0677">Repeat</keyword>
<dbReference type="Pfam" id="PF00005">
    <property type="entry name" value="ABC_tran"/>
    <property type="match status" value="2"/>
</dbReference>
<protein>
    <submittedName>
        <fullName evidence="7">ABC-F family ATP-binding cassette domain-containing protein</fullName>
    </submittedName>
</protein>
<dbReference type="InterPro" id="IPR003593">
    <property type="entry name" value="AAA+_ATPase"/>
</dbReference>
<dbReference type="RefSeq" id="WP_346336381.1">
    <property type="nucleotide sequence ID" value="NZ_JBBYXI010000002.1"/>
</dbReference>
<dbReference type="SMART" id="SM00382">
    <property type="entry name" value="AAA"/>
    <property type="match status" value="2"/>
</dbReference>
<dbReference type="CDD" id="cd03221">
    <property type="entry name" value="ABCF_EF-3"/>
    <property type="match status" value="2"/>
</dbReference>
<evidence type="ECO:0000256" key="1">
    <source>
        <dbReference type="ARBA" id="ARBA00005417"/>
    </source>
</evidence>
<evidence type="ECO:0000313" key="7">
    <source>
        <dbReference type="EMBL" id="MEN3930371.1"/>
    </source>
</evidence>
<dbReference type="NCBIfam" id="NF000355">
    <property type="entry name" value="ribo_prot_ABC_F"/>
    <property type="match status" value="1"/>
</dbReference>
<evidence type="ECO:0000313" key="8">
    <source>
        <dbReference type="Proteomes" id="UP001418637"/>
    </source>
</evidence>
<feature type="region of interest" description="Disordered" evidence="5">
    <location>
        <begin position="243"/>
        <end position="297"/>
    </location>
</feature>
<dbReference type="PANTHER" id="PTHR19211:SF6">
    <property type="entry name" value="BLL7188 PROTEIN"/>
    <property type="match status" value="1"/>
</dbReference>
<gene>
    <name evidence="7" type="ORF">WJT86_04750</name>
</gene>
<reference evidence="7 8" key="1">
    <citation type="submission" date="2024-04" db="EMBL/GenBank/DDBJ databases">
        <title>A novel species isolated from cricket.</title>
        <authorList>
            <person name="Wang H.-C."/>
        </authorList>
    </citation>
    <scope>NUCLEOTIDE SEQUENCE [LARGE SCALE GENOMIC DNA]</scope>
    <source>
        <strain evidence="7 8">WL0021</strain>
    </source>
</reference>
<evidence type="ECO:0000256" key="3">
    <source>
        <dbReference type="ARBA" id="ARBA00022741"/>
    </source>
</evidence>
<dbReference type="InterPro" id="IPR027417">
    <property type="entry name" value="P-loop_NTPase"/>
</dbReference>
<dbReference type="InterPro" id="IPR050611">
    <property type="entry name" value="ABCF"/>
</dbReference>
<feature type="domain" description="ABC transporter" evidence="6">
    <location>
        <begin position="337"/>
        <end position="530"/>
    </location>
</feature>
<keyword evidence="8" id="KW-1185">Reference proteome</keyword>
<name>A0ABV0BJB9_9HYPH</name>
<feature type="domain" description="ABC transporter" evidence="6">
    <location>
        <begin position="5"/>
        <end position="235"/>
    </location>
</feature>
<dbReference type="Proteomes" id="UP001418637">
    <property type="component" value="Unassembled WGS sequence"/>
</dbReference>
<dbReference type="Gene3D" id="3.40.50.300">
    <property type="entry name" value="P-loop containing nucleotide triphosphate hydrolases"/>
    <property type="match status" value="2"/>
</dbReference>
<evidence type="ECO:0000259" key="6">
    <source>
        <dbReference type="PROSITE" id="PS50893"/>
    </source>
</evidence>
<keyword evidence="4 7" id="KW-0067">ATP-binding</keyword>
<dbReference type="PANTHER" id="PTHR19211">
    <property type="entry name" value="ATP-BINDING TRANSPORT PROTEIN-RELATED"/>
    <property type="match status" value="1"/>
</dbReference>
<dbReference type="PROSITE" id="PS00211">
    <property type="entry name" value="ABC_TRANSPORTER_1"/>
    <property type="match status" value="2"/>
</dbReference>
<sequence length="530" mass="58516">MTDILTLKGISYNTPNGRQLFNKFDFSIGRERIALVGANGCGKTTLLQLISGQLKPVEGQIIAHGKIGFLRQILDHESNQSIAEVLNVHEGIERLSRIEQGKAEDDDLELADWFLEAEIGETLTKLGLGNLDITQPFGSLSGGQKTRIEIARLLLEKPDLILLDEPTNNLDVEGRELVQNLMLNWQGGALIASHDRKLLSSVDCIVELSETGVSRFGGNWDFYKQQKDREVAAAEHALARAQLEQSRAEKDAQERIERQQQRDARGKKARSSGVPKVLLDARKDRAGRTKSRTSQLSGHILQNTEQEIHKAQERLEIIAPRNFSLKSGFANSGKTLIEIASISGGYDPGQDIISNFSLRVHNGDRIALVGSNGSGKSTLLQMIAGTLPVTAGEIRRFSPVYVLDQHVQILNPEESIFENFKRLKPDSNDNECRAALAKFMFRADASLRKVSELSGGEKMRAAMACIFGHEPLAGLLILDEPTNHLDIQSIEELERALQSYEGALIVVSHDKAFLEAIGIKQFVSLDGISF</sequence>
<keyword evidence="3" id="KW-0547">Nucleotide-binding</keyword>
<accession>A0ABV0BJB9</accession>
<evidence type="ECO:0000256" key="4">
    <source>
        <dbReference type="ARBA" id="ARBA00022840"/>
    </source>
</evidence>
<dbReference type="InterPro" id="IPR003439">
    <property type="entry name" value="ABC_transporter-like_ATP-bd"/>
</dbReference>
<comment type="similarity">
    <text evidence="1">Belongs to the ABC transporter superfamily.</text>
</comment>
<dbReference type="GO" id="GO:0005524">
    <property type="term" value="F:ATP binding"/>
    <property type="evidence" value="ECO:0007669"/>
    <property type="project" value="UniProtKB-KW"/>
</dbReference>
<dbReference type="SUPFAM" id="SSF52540">
    <property type="entry name" value="P-loop containing nucleoside triphosphate hydrolases"/>
    <property type="match status" value="2"/>
</dbReference>
<dbReference type="InterPro" id="IPR017871">
    <property type="entry name" value="ABC_transporter-like_CS"/>
</dbReference>
<organism evidence="7 8">
    <name type="scientific">Hohaiivirga grylli</name>
    <dbReference type="NCBI Taxonomy" id="3133970"/>
    <lineage>
        <taxon>Bacteria</taxon>
        <taxon>Pseudomonadati</taxon>
        <taxon>Pseudomonadota</taxon>
        <taxon>Alphaproteobacteria</taxon>
        <taxon>Hyphomicrobiales</taxon>
        <taxon>Methylobacteriaceae</taxon>
        <taxon>Hohaiivirga</taxon>
    </lineage>
</organism>
<feature type="compositionally biased region" description="Basic and acidic residues" evidence="5">
    <location>
        <begin position="246"/>
        <end position="266"/>
    </location>
</feature>
<dbReference type="PROSITE" id="PS50893">
    <property type="entry name" value="ABC_TRANSPORTER_2"/>
    <property type="match status" value="2"/>
</dbReference>
<comment type="caution">
    <text evidence="7">The sequence shown here is derived from an EMBL/GenBank/DDBJ whole genome shotgun (WGS) entry which is preliminary data.</text>
</comment>
<proteinExistence type="inferred from homology"/>
<evidence type="ECO:0000256" key="5">
    <source>
        <dbReference type="SAM" id="MobiDB-lite"/>
    </source>
</evidence>
<dbReference type="EMBL" id="JBBYXI010000002">
    <property type="protein sequence ID" value="MEN3930371.1"/>
    <property type="molecule type" value="Genomic_DNA"/>
</dbReference>